<dbReference type="AlphaFoldDB" id="A0A1M7J291"/>
<dbReference type="Gene3D" id="1.10.3210.10">
    <property type="entry name" value="Hypothetical protein af1432"/>
    <property type="match status" value="1"/>
</dbReference>
<dbReference type="PANTHER" id="PTHR46246">
    <property type="entry name" value="GUANOSINE-3',5'-BIS(DIPHOSPHATE) 3'-PYROPHOSPHOHYDROLASE MESH1"/>
    <property type="match status" value="1"/>
</dbReference>
<dbReference type="Proteomes" id="UP000184394">
    <property type="component" value="Unassembled WGS sequence"/>
</dbReference>
<dbReference type="RefSeq" id="WP_242939955.1">
    <property type="nucleotide sequence ID" value="NZ_FRCT01000005.1"/>
</dbReference>
<dbReference type="Pfam" id="PF13328">
    <property type="entry name" value="HD_4"/>
    <property type="match status" value="1"/>
</dbReference>
<dbReference type="GO" id="GO:0008893">
    <property type="term" value="F:guanosine-3',5'-bis(diphosphate) 3'-diphosphatase activity"/>
    <property type="evidence" value="ECO:0007669"/>
    <property type="project" value="TreeGrafter"/>
</dbReference>
<evidence type="ECO:0000313" key="1">
    <source>
        <dbReference type="EMBL" id="SHM47190.1"/>
    </source>
</evidence>
<organism evidence="1 2">
    <name type="scientific">Ruminococcus flavefaciens</name>
    <dbReference type="NCBI Taxonomy" id="1265"/>
    <lineage>
        <taxon>Bacteria</taxon>
        <taxon>Bacillati</taxon>
        <taxon>Bacillota</taxon>
        <taxon>Clostridia</taxon>
        <taxon>Eubacteriales</taxon>
        <taxon>Oscillospiraceae</taxon>
        <taxon>Ruminococcus</taxon>
    </lineage>
</organism>
<accession>A0A1M7J291</accession>
<gene>
    <name evidence="1" type="ORF">SAMN04487860_10595</name>
</gene>
<reference evidence="1 2" key="1">
    <citation type="submission" date="2016-11" db="EMBL/GenBank/DDBJ databases">
        <authorList>
            <person name="Jaros S."/>
            <person name="Januszkiewicz K."/>
            <person name="Wedrychowicz H."/>
        </authorList>
    </citation>
    <scope>NUCLEOTIDE SEQUENCE [LARGE SCALE GENOMIC DNA]</scope>
    <source>
        <strain evidence="1 2">Y1</strain>
    </source>
</reference>
<evidence type="ECO:0000313" key="2">
    <source>
        <dbReference type="Proteomes" id="UP000184394"/>
    </source>
</evidence>
<dbReference type="InterPro" id="IPR052194">
    <property type="entry name" value="MESH1"/>
</dbReference>
<sequence>MKYFRLADEVIMVNDDNEAFFYCFGEEKWKKQDVICNGDEITETEAHNVLDEQRQSLNDMLKLAEKTAAEKHSGQLDKGGNPYFNHPQAVAAQLENTEYKIAAYLHDVCEDTPTTFEDLLEMGFAPRIVESIRLLTKAEDISYEEYLEKIKSDDCARNVKMADIRHNMDISRIPCPSEKDFARLEKYRKALKYLEE</sequence>
<dbReference type="EMBL" id="FRCT01000005">
    <property type="protein sequence ID" value="SHM47190.1"/>
    <property type="molecule type" value="Genomic_DNA"/>
</dbReference>
<proteinExistence type="predicted"/>
<dbReference type="SUPFAM" id="SSF109604">
    <property type="entry name" value="HD-domain/PDEase-like"/>
    <property type="match status" value="1"/>
</dbReference>
<dbReference type="PANTHER" id="PTHR46246:SF1">
    <property type="entry name" value="GUANOSINE-3',5'-BIS(DIPHOSPHATE) 3'-PYROPHOSPHOHYDROLASE MESH1"/>
    <property type="match status" value="1"/>
</dbReference>
<name>A0A1M7J291_RUMFL</name>
<protein>
    <submittedName>
        <fullName evidence="1">HD domain-containing protein</fullName>
    </submittedName>
</protein>